<dbReference type="OrthoDB" id="9803333at2"/>
<dbReference type="CDD" id="cd05233">
    <property type="entry name" value="SDR_c"/>
    <property type="match status" value="1"/>
</dbReference>
<dbReference type="SUPFAM" id="SSF51735">
    <property type="entry name" value="NAD(P)-binding Rossmann-fold domains"/>
    <property type="match status" value="1"/>
</dbReference>
<dbReference type="EMBL" id="MVHG01000004">
    <property type="protein sequence ID" value="ORA20153.1"/>
    <property type="molecule type" value="Genomic_DNA"/>
</dbReference>
<keyword evidence="2" id="KW-0560">Oxidoreductase</keyword>
<dbReference type="AlphaFoldDB" id="A0A1W9ZR53"/>
<comment type="caution">
    <text evidence="4">The sequence shown here is derived from an EMBL/GenBank/DDBJ whole genome shotgun (WGS) entry which is preliminary data.</text>
</comment>
<evidence type="ECO:0000256" key="2">
    <source>
        <dbReference type="ARBA" id="ARBA00023002"/>
    </source>
</evidence>
<gene>
    <name evidence="4" type="ORF">BST14_03280</name>
</gene>
<dbReference type="InterPro" id="IPR057326">
    <property type="entry name" value="KR_dom"/>
</dbReference>
<sequence length="247" mass="26052">MTEYGGRRVVITGGTSGMGLATAKLLLDKGARVLVTGRSEAAVHSARDALGPNAIAIQSDATSSLDIDALAERAKAEFGSFDLLFVNAGSTRFVPFQDMTEAVYDDLLTLNTKAPYFTVQRFVPLMSEGSAIVLTTSVVNVMGLPLVSAYSASKAALRSMARTLAVELLPRGIRVNAVSPGPIDTTILAKAMPSEEAEQTKYQMAQDNPMKRLGHPDEVAKAVAFLAFEATYTTGAEFAVDGGASQL</sequence>
<dbReference type="InterPro" id="IPR002347">
    <property type="entry name" value="SDR_fam"/>
</dbReference>
<dbReference type="PANTHER" id="PTHR43477">
    <property type="entry name" value="DIHYDROANTICAPSIN 7-DEHYDROGENASE"/>
    <property type="match status" value="1"/>
</dbReference>
<feature type="domain" description="Ketoreductase" evidence="3">
    <location>
        <begin position="7"/>
        <end position="181"/>
    </location>
</feature>
<dbReference type="Proteomes" id="UP000192707">
    <property type="component" value="Unassembled WGS sequence"/>
</dbReference>
<dbReference type="PROSITE" id="PS00061">
    <property type="entry name" value="ADH_SHORT"/>
    <property type="match status" value="1"/>
</dbReference>
<accession>A0A1W9ZR53</accession>
<organism evidence="4 5">
    <name type="scientific">Mycobacterium arosiense ATCC BAA-1401 = DSM 45069</name>
    <dbReference type="NCBI Taxonomy" id="1265311"/>
    <lineage>
        <taxon>Bacteria</taxon>
        <taxon>Bacillati</taxon>
        <taxon>Actinomycetota</taxon>
        <taxon>Actinomycetes</taxon>
        <taxon>Mycobacteriales</taxon>
        <taxon>Mycobacteriaceae</taxon>
        <taxon>Mycobacterium</taxon>
        <taxon>Mycobacterium avium complex (MAC)</taxon>
    </lineage>
</organism>
<name>A0A1W9ZR53_MYCAI</name>
<evidence type="ECO:0000256" key="1">
    <source>
        <dbReference type="ARBA" id="ARBA00006484"/>
    </source>
</evidence>
<dbReference type="RefSeq" id="WP_083063151.1">
    <property type="nucleotide sequence ID" value="NZ_MVHG01000004.1"/>
</dbReference>
<comment type="similarity">
    <text evidence="1">Belongs to the short-chain dehydrogenases/reductases (SDR) family.</text>
</comment>
<dbReference type="PANTHER" id="PTHR43477:SF1">
    <property type="entry name" value="DIHYDROANTICAPSIN 7-DEHYDROGENASE"/>
    <property type="match status" value="1"/>
</dbReference>
<dbReference type="SMART" id="SM00822">
    <property type="entry name" value="PKS_KR"/>
    <property type="match status" value="1"/>
</dbReference>
<dbReference type="Pfam" id="PF13561">
    <property type="entry name" value="adh_short_C2"/>
    <property type="match status" value="1"/>
</dbReference>
<dbReference type="GO" id="GO:0016491">
    <property type="term" value="F:oxidoreductase activity"/>
    <property type="evidence" value="ECO:0007669"/>
    <property type="project" value="UniProtKB-KW"/>
</dbReference>
<protein>
    <submittedName>
        <fullName evidence="4">Short-chain dehydrogenase</fullName>
    </submittedName>
</protein>
<evidence type="ECO:0000313" key="5">
    <source>
        <dbReference type="Proteomes" id="UP000192707"/>
    </source>
</evidence>
<dbReference type="FunFam" id="3.40.50.720:FF:000084">
    <property type="entry name" value="Short-chain dehydrogenase reductase"/>
    <property type="match status" value="1"/>
</dbReference>
<evidence type="ECO:0000313" key="4">
    <source>
        <dbReference type="EMBL" id="ORA20153.1"/>
    </source>
</evidence>
<proteinExistence type="inferred from homology"/>
<dbReference type="Gene3D" id="3.40.50.720">
    <property type="entry name" value="NAD(P)-binding Rossmann-like Domain"/>
    <property type="match status" value="1"/>
</dbReference>
<dbReference type="InterPro" id="IPR051122">
    <property type="entry name" value="SDR_DHRS6-like"/>
</dbReference>
<keyword evidence="5" id="KW-1185">Reference proteome</keyword>
<dbReference type="InterPro" id="IPR020904">
    <property type="entry name" value="Sc_DH/Rdtase_CS"/>
</dbReference>
<dbReference type="PRINTS" id="PR00081">
    <property type="entry name" value="GDHRDH"/>
</dbReference>
<dbReference type="InterPro" id="IPR036291">
    <property type="entry name" value="NAD(P)-bd_dom_sf"/>
</dbReference>
<evidence type="ECO:0000259" key="3">
    <source>
        <dbReference type="SMART" id="SM00822"/>
    </source>
</evidence>
<reference evidence="4 5" key="1">
    <citation type="submission" date="2016-12" db="EMBL/GenBank/DDBJ databases">
        <title>The new phylogeny of genus Mycobacterium.</title>
        <authorList>
            <person name="Tortoli E."/>
            <person name="Trovato A."/>
            <person name="Cirillo D.M."/>
        </authorList>
    </citation>
    <scope>NUCLEOTIDE SEQUENCE [LARGE SCALE GENOMIC DNA]</scope>
    <source>
        <strain evidence="4 5">DSM 45069</strain>
    </source>
</reference>